<dbReference type="PANTHER" id="PTHR31859">
    <property type="entry name" value="TETRATRICOPEPTIDE REPEAT PROTEIN 39 FAMILY MEMBER"/>
    <property type="match status" value="1"/>
</dbReference>
<evidence type="ECO:0000256" key="2">
    <source>
        <dbReference type="ARBA" id="ARBA00018424"/>
    </source>
</evidence>
<feature type="domain" description="AB hydrolase-1" evidence="6">
    <location>
        <begin position="799"/>
        <end position="1076"/>
    </location>
</feature>
<gene>
    <name evidence="7" type="ORF">DFL_006037</name>
</gene>
<dbReference type="OrthoDB" id="2154985at2759"/>
<dbReference type="GO" id="GO:0005829">
    <property type="term" value="C:cytosol"/>
    <property type="evidence" value="ECO:0007669"/>
    <property type="project" value="TreeGrafter"/>
</dbReference>
<dbReference type="VEuPathDB" id="FungiDB:DFL_006037"/>
<dbReference type="GO" id="GO:0005634">
    <property type="term" value="C:nucleus"/>
    <property type="evidence" value="ECO:0007669"/>
    <property type="project" value="TreeGrafter"/>
</dbReference>
<dbReference type="Pfam" id="PF12697">
    <property type="entry name" value="Abhydrolase_6"/>
    <property type="match status" value="1"/>
</dbReference>
<dbReference type="Gene3D" id="3.40.50.1820">
    <property type="entry name" value="alpha/beta hydrolase"/>
    <property type="match status" value="1"/>
</dbReference>
<protein>
    <recommendedName>
        <fullName evidence="2">Inclusion body clearance protein IML2</fullName>
    </recommendedName>
    <alternativeName>
        <fullName evidence="3">Inclusion body clearance protein iml2</fullName>
    </alternativeName>
</protein>
<sequence length="1120" mass="125543">MFKGGWFSGSRAASPAPAPALTRDTGSSISLNGLDEQAEIILVMRAMDHVMNDNLEAAEAELEAGGSLWHKLGQGAVGFIRSAAGFEQAVMKEASDSLAAAETAAYTAQRHATRSPRSTSSYPAGTEFALATAESQLMSAVIGVLSESIVEAMKSFYKMRNAFKTLEGTTGSLGDEERRLLAVPGGGSHAEGKGEPEFKNAVDEYIESGGNLCYGTLLLFIGMIPPAMSRLLSILGFHGDRRKGLEHLWESAEMMNSHGALAAMILLVYYQMLQFCDIVETDPAKGGMPREKCEKLLFAYRDKYGDSPMWVLEEARLCTQKKEVEKAIELLEFERKPQMKQIEAICVFEKALNLMCLHHYEKAAQTFLHLVDLNSWSDAMYCYIAGSCYVELYRSSVIEGNTKKSEEWAKKAEELFLKVATHLGKKKFMARALPLETFTDRKVKKWQRFAKERKCTLAEAVGVSPLEEMIYMWNGFTRMNDELIALSLKNLEWQPPAEEGEKPKSCITELDEKVVQSFLKGVIARHQGEYAKAKEIFEKEVVSVDKPKLKEENWVLPSTHYEIAVVVWNESGVKESKAINEYLTKCASWEAYELDNRLGLRASMGLDVLKHAARAVRDLLKSSIATSPSSPNPPHLTDSPRLVQKLAIDIQTPPIASLARNVMFISQAIDSSSSPVPSSGVLLTCQQLHQHPSSTAYRKHRSSTQRLHLRCSGIVRYKYTVTTTSGAKGPFAKMSDLLMSRRSYTTAKGLFKAEKHVIPAFPIREHPRGTWTDDDRLELMVNQYKPVNNPEPKAGDLTLIVAHANGFHKELYEPFFEYLLEDYEKRGAKLRNIWIADMHNQGESGVLNEKKLGGDVGWFDHSRDVLSLIMQFPKDIVQPIAGIGHSMGGAQLFRASHMHPTLFTCVIGVDPVIAPEAAFPASANPAAMSAKRRDIWPSIEDATKFFRSRPFYQCWDPVVLDLHMKYGLRKVPTAIYPDPSKVEGGANAVTLTTTKHQEVFTFWRTSQQDRKDPKEMFALLDQMKVPVCYIQGETSVINWGNNNELKMEVTPKPCEMHIIKDCGHLVPQEKPKEAAEIASEYLYRQVKIWGKKVEEYKDAWPSTMTISPRYFEPRARESKI</sequence>
<dbReference type="InterPro" id="IPR029058">
    <property type="entry name" value="AB_hydrolase_fold"/>
</dbReference>
<organism evidence="7 8">
    <name type="scientific">Arthrobotrys flagrans</name>
    <name type="common">Nematode-trapping fungus</name>
    <name type="synonym">Trichothecium flagrans</name>
    <dbReference type="NCBI Taxonomy" id="97331"/>
    <lineage>
        <taxon>Eukaryota</taxon>
        <taxon>Fungi</taxon>
        <taxon>Dikarya</taxon>
        <taxon>Ascomycota</taxon>
        <taxon>Pezizomycotina</taxon>
        <taxon>Orbiliomycetes</taxon>
        <taxon>Orbiliales</taxon>
        <taxon>Orbiliaceae</taxon>
        <taxon>Arthrobotrys</taxon>
    </lineage>
</organism>
<evidence type="ECO:0000313" key="8">
    <source>
        <dbReference type="Proteomes" id="UP000283090"/>
    </source>
</evidence>
<accession>A0A437A007</accession>
<dbReference type="EMBL" id="SAEB01000007">
    <property type="protein sequence ID" value="RVD84276.1"/>
    <property type="molecule type" value="Genomic_DNA"/>
</dbReference>
<dbReference type="AlphaFoldDB" id="A0A437A007"/>
<name>A0A437A007_ARTFL</name>
<dbReference type="RefSeq" id="XP_067489820.1">
    <property type="nucleotide sequence ID" value="XM_067635385.1"/>
</dbReference>
<comment type="subunit">
    <text evidence="1">Interacts with lipid droplet proteins.</text>
</comment>
<evidence type="ECO:0000259" key="6">
    <source>
        <dbReference type="Pfam" id="PF12697"/>
    </source>
</evidence>
<evidence type="ECO:0000256" key="5">
    <source>
        <dbReference type="SAM" id="MobiDB-lite"/>
    </source>
</evidence>
<dbReference type="SUPFAM" id="SSF53474">
    <property type="entry name" value="alpha/beta-Hydrolases"/>
    <property type="match status" value="1"/>
</dbReference>
<evidence type="ECO:0000256" key="1">
    <source>
        <dbReference type="ARBA" id="ARBA00011408"/>
    </source>
</evidence>
<evidence type="ECO:0000256" key="4">
    <source>
        <dbReference type="ARBA" id="ARBA00043897"/>
    </source>
</evidence>
<feature type="region of interest" description="Disordered" evidence="5">
    <location>
        <begin position="1"/>
        <end position="29"/>
    </location>
</feature>
<comment type="caution">
    <text evidence="7">The sequence shown here is derived from an EMBL/GenBank/DDBJ whole genome shotgun (WGS) entry which is preliminary data.</text>
</comment>
<dbReference type="GO" id="GO:0005741">
    <property type="term" value="C:mitochondrial outer membrane"/>
    <property type="evidence" value="ECO:0007669"/>
    <property type="project" value="TreeGrafter"/>
</dbReference>
<comment type="function">
    <text evidence="4">Inclusion body (IB) resident protein that interacts strongly with lipid droplet (LD) proteins. Involved in LD-mediated IB clearing after protein folding stress, probably by enabling access to the IBs of an LD-stored soluble sterol derivative that acts as a chaperone in inclusion clearing.</text>
</comment>
<dbReference type="Pfam" id="PF10300">
    <property type="entry name" value="Iml2-TPR_39"/>
    <property type="match status" value="1"/>
</dbReference>
<evidence type="ECO:0000313" key="7">
    <source>
        <dbReference type="EMBL" id="RVD84276.1"/>
    </source>
</evidence>
<proteinExistence type="predicted"/>
<dbReference type="GeneID" id="93588348"/>
<dbReference type="Proteomes" id="UP000283090">
    <property type="component" value="Unassembled WGS sequence"/>
</dbReference>
<dbReference type="InterPro" id="IPR019412">
    <property type="entry name" value="IML2/TPR_39"/>
</dbReference>
<reference evidence="7 8" key="1">
    <citation type="submission" date="2019-01" db="EMBL/GenBank/DDBJ databases">
        <title>Intercellular communication is required for trap formation in the nematode-trapping fungus Duddingtonia flagrans.</title>
        <authorList>
            <person name="Youssar L."/>
            <person name="Wernet V."/>
            <person name="Hensel N."/>
            <person name="Hildebrandt H.-G."/>
            <person name="Fischer R."/>
        </authorList>
    </citation>
    <scope>NUCLEOTIDE SEQUENCE [LARGE SCALE GENOMIC DNA]</scope>
    <source>
        <strain evidence="7 8">CBS H-5679</strain>
    </source>
</reference>
<dbReference type="PANTHER" id="PTHR31859:SF1">
    <property type="entry name" value="TETRATRICOPEPTIDE REPEAT PROTEIN 39C"/>
    <property type="match status" value="1"/>
</dbReference>
<dbReference type="InterPro" id="IPR000073">
    <property type="entry name" value="AB_hydrolase_1"/>
</dbReference>
<evidence type="ECO:0000256" key="3">
    <source>
        <dbReference type="ARBA" id="ARBA00019539"/>
    </source>
</evidence>
<keyword evidence="8" id="KW-1185">Reference proteome</keyword>